<organism evidence="2 3">
    <name type="scientific">Sorghum bicolor</name>
    <name type="common">Sorghum</name>
    <name type="synonym">Sorghum vulgare</name>
    <dbReference type="NCBI Taxonomy" id="4558"/>
    <lineage>
        <taxon>Eukaryota</taxon>
        <taxon>Viridiplantae</taxon>
        <taxon>Streptophyta</taxon>
        <taxon>Embryophyta</taxon>
        <taxon>Tracheophyta</taxon>
        <taxon>Spermatophyta</taxon>
        <taxon>Magnoliopsida</taxon>
        <taxon>Liliopsida</taxon>
        <taxon>Poales</taxon>
        <taxon>Poaceae</taxon>
        <taxon>PACMAD clade</taxon>
        <taxon>Panicoideae</taxon>
        <taxon>Andropogonodae</taxon>
        <taxon>Andropogoneae</taxon>
        <taxon>Sorghinae</taxon>
        <taxon>Sorghum</taxon>
    </lineage>
</organism>
<sequence>MKRAPPGPKALKELDAGGISAVSEQWQQIPWQHSAATPTRAPWTGRSLAAAHRRSKAREWRLLHASRARGCGQWRAASREVGSRWVYSSAPQIGPSSWPLWPAGSSSHDGGDGSQDA</sequence>
<reference evidence="3" key="2">
    <citation type="journal article" date="2018" name="Plant J.">
        <title>The Sorghum bicolor reference genome: improved assembly, gene annotations, a transcriptome atlas, and signatures of genome organization.</title>
        <authorList>
            <person name="McCormick R.F."/>
            <person name="Truong S.K."/>
            <person name="Sreedasyam A."/>
            <person name="Jenkins J."/>
            <person name="Shu S."/>
            <person name="Sims D."/>
            <person name="Kennedy M."/>
            <person name="Amirebrahimi M."/>
            <person name="Weers B.D."/>
            <person name="McKinley B."/>
            <person name="Mattison A."/>
            <person name="Morishige D.T."/>
            <person name="Grimwood J."/>
            <person name="Schmutz J."/>
            <person name="Mullet J.E."/>
        </authorList>
    </citation>
    <scope>NUCLEOTIDE SEQUENCE [LARGE SCALE GENOMIC DNA]</scope>
    <source>
        <strain evidence="3">cv. BTx623</strain>
    </source>
</reference>
<dbReference type="AlphaFoldDB" id="A0A1B6QAG6"/>
<accession>A0A1B6QAG6</accession>
<feature type="region of interest" description="Disordered" evidence="1">
    <location>
        <begin position="92"/>
        <end position="117"/>
    </location>
</feature>
<name>A0A1B6QAG6_SORBI</name>
<feature type="region of interest" description="Disordered" evidence="1">
    <location>
        <begin position="31"/>
        <end position="50"/>
    </location>
</feature>
<evidence type="ECO:0000313" key="3">
    <source>
        <dbReference type="Proteomes" id="UP000000768"/>
    </source>
</evidence>
<evidence type="ECO:0000256" key="1">
    <source>
        <dbReference type="SAM" id="MobiDB-lite"/>
    </source>
</evidence>
<dbReference type="InParanoid" id="A0A1B6QAG6"/>
<dbReference type="Proteomes" id="UP000000768">
    <property type="component" value="Chromosome 2"/>
</dbReference>
<protein>
    <submittedName>
        <fullName evidence="2">Uncharacterized protein</fullName>
    </submittedName>
</protein>
<dbReference type="Gramene" id="KXG34915">
    <property type="protein sequence ID" value="KXG34915"/>
    <property type="gene ID" value="SORBI_3002G107700"/>
</dbReference>
<gene>
    <name evidence="2" type="ORF">SORBI_3002G107700</name>
</gene>
<dbReference type="EMBL" id="CM000761">
    <property type="protein sequence ID" value="KXG34915.1"/>
    <property type="molecule type" value="Genomic_DNA"/>
</dbReference>
<keyword evidence="3" id="KW-1185">Reference proteome</keyword>
<proteinExistence type="predicted"/>
<evidence type="ECO:0000313" key="2">
    <source>
        <dbReference type="EMBL" id="KXG34915.1"/>
    </source>
</evidence>
<reference evidence="2 3" key="1">
    <citation type="journal article" date="2009" name="Nature">
        <title>The Sorghum bicolor genome and the diversification of grasses.</title>
        <authorList>
            <person name="Paterson A.H."/>
            <person name="Bowers J.E."/>
            <person name="Bruggmann R."/>
            <person name="Dubchak I."/>
            <person name="Grimwood J."/>
            <person name="Gundlach H."/>
            <person name="Haberer G."/>
            <person name="Hellsten U."/>
            <person name="Mitros T."/>
            <person name="Poliakov A."/>
            <person name="Schmutz J."/>
            <person name="Spannagl M."/>
            <person name="Tang H."/>
            <person name="Wang X."/>
            <person name="Wicker T."/>
            <person name="Bharti A.K."/>
            <person name="Chapman J."/>
            <person name="Feltus F.A."/>
            <person name="Gowik U."/>
            <person name="Grigoriev I.V."/>
            <person name="Lyons E."/>
            <person name="Maher C.A."/>
            <person name="Martis M."/>
            <person name="Narechania A."/>
            <person name="Otillar R.P."/>
            <person name="Penning B.W."/>
            <person name="Salamov A.A."/>
            <person name="Wang Y."/>
            <person name="Zhang L."/>
            <person name="Carpita N.C."/>
            <person name="Freeling M."/>
            <person name="Gingle A.R."/>
            <person name="Hash C.T."/>
            <person name="Keller B."/>
            <person name="Klein P."/>
            <person name="Kresovich S."/>
            <person name="McCann M.C."/>
            <person name="Ming R."/>
            <person name="Peterson D.G."/>
            <person name="Mehboob-ur-Rahman"/>
            <person name="Ware D."/>
            <person name="Westhoff P."/>
            <person name="Mayer K.F."/>
            <person name="Messing J."/>
            <person name="Rokhsar D.S."/>
        </authorList>
    </citation>
    <scope>NUCLEOTIDE SEQUENCE [LARGE SCALE GENOMIC DNA]</scope>
    <source>
        <strain evidence="3">cv. BTx623</strain>
    </source>
</reference>